<evidence type="ECO:0000313" key="2">
    <source>
        <dbReference type="Proteomes" id="UP001229421"/>
    </source>
</evidence>
<dbReference type="AlphaFoldDB" id="A0AAD8KFX3"/>
<proteinExistence type="predicted"/>
<sequence length="75" mass="8744">MLAPSSLFIPTNNNNNNNKRFCLKRYHSNCLHQRPFLEDFSLLTPNSPLFQLPPHQSFILLAYSLPISQDQYYCA</sequence>
<accession>A0AAD8KFX3</accession>
<evidence type="ECO:0000313" key="1">
    <source>
        <dbReference type="EMBL" id="KAK1422302.1"/>
    </source>
</evidence>
<comment type="caution">
    <text evidence="1">The sequence shown here is derived from an EMBL/GenBank/DDBJ whole genome shotgun (WGS) entry which is preliminary data.</text>
</comment>
<dbReference type="EMBL" id="JAUHHV010000006">
    <property type="protein sequence ID" value="KAK1422302.1"/>
    <property type="molecule type" value="Genomic_DNA"/>
</dbReference>
<reference evidence="1" key="1">
    <citation type="journal article" date="2023" name="bioRxiv">
        <title>Improved chromosome-level genome assembly for marigold (Tagetes erecta).</title>
        <authorList>
            <person name="Jiang F."/>
            <person name="Yuan L."/>
            <person name="Wang S."/>
            <person name="Wang H."/>
            <person name="Xu D."/>
            <person name="Wang A."/>
            <person name="Fan W."/>
        </authorList>
    </citation>
    <scope>NUCLEOTIDE SEQUENCE</scope>
    <source>
        <strain evidence="1">WSJ</strain>
        <tissue evidence="1">Leaf</tissue>
    </source>
</reference>
<protein>
    <submittedName>
        <fullName evidence="1">Uncharacterized protein</fullName>
    </submittedName>
</protein>
<name>A0AAD8KFX3_TARER</name>
<keyword evidence="2" id="KW-1185">Reference proteome</keyword>
<gene>
    <name evidence="1" type="ORF">QVD17_25318</name>
</gene>
<dbReference type="Proteomes" id="UP001229421">
    <property type="component" value="Unassembled WGS sequence"/>
</dbReference>
<organism evidence="1 2">
    <name type="scientific">Tagetes erecta</name>
    <name type="common">African marigold</name>
    <dbReference type="NCBI Taxonomy" id="13708"/>
    <lineage>
        <taxon>Eukaryota</taxon>
        <taxon>Viridiplantae</taxon>
        <taxon>Streptophyta</taxon>
        <taxon>Embryophyta</taxon>
        <taxon>Tracheophyta</taxon>
        <taxon>Spermatophyta</taxon>
        <taxon>Magnoliopsida</taxon>
        <taxon>eudicotyledons</taxon>
        <taxon>Gunneridae</taxon>
        <taxon>Pentapetalae</taxon>
        <taxon>asterids</taxon>
        <taxon>campanulids</taxon>
        <taxon>Asterales</taxon>
        <taxon>Asteraceae</taxon>
        <taxon>Asteroideae</taxon>
        <taxon>Heliantheae alliance</taxon>
        <taxon>Tageteae</taxon>
        <taxon>Tagetes</taxon>
    </lineage>
</organism>